<dbReference type="RefSeq" id="WP_120182575.1">
    <property type="nucleotide sequence ID" value="NZ_MBTA01000027.1"/>
</dbReference>
<evidence type="ECO:0000259" key="2">
    <source>
        <dbReference type="Pfam" id="PF14129"/>
    </source>
</evidence>
<evidence type="ECO:0000256" key="1">
    <source>
        <dbReference type="SAM" id="MobiDB-lite"/>
    </source>
</evidence>
<feature type="compositionally biased region" description="Basic residues" evidence="1">
    <location>
        <begin position="113"/>
        <end position="125"/>
    </location>
</feature>
<protein>
    <recommendedName>
        <fullName evidence="2">DUF4296 domain-containing protein</fullName>
    </recommendedName>
</protein>
<keyword evidence="4" id="KW-1185">Reference proteome</keyword>
<gene>
    <name evidence="3" type="ORF">BCY91_08830</name>
</gene>
<dbReference type="Proteomes" id="UP000283433">
    <property type="component" value="Unassembled WGS sequence"/>
</dbReference>
<dbReference type="OrthoDB" id="678784at2"/>
<feature type="region of interest" description="Disordered" evidence="1">
    <location>
        <begin position="105"/>
        <end position="133"/>
    </location>
</feature>
<name>A0A419S2Z8_9SPHI</name>
<sequence>MKKTGLFLLLSLAFACQQNKAPKGIIEKDKMQNLMLDMQLTDAYLNQVYNQDTMKMQAHSRYLYVFKKHKTDSAKYVRSLEYYSKDPKVLSAMYTAISDSLTRLQTKLQTPPKAKKKKAPKKLKKATNDLSTK</sequence>
<dbReference type="EMBL" id="MBTA01000027">
    <property type="protein sequence ID" value="RKD13669.1"/>
    <property type="molecule type" value="Genomic_DNA"/>
</dbReference>
<evidence type="ECO:0000313" key="3">
    <source>
        <dbReference type="EMBL" id="RKD13669.1"/>
    </source>
</evidence>
<evidence type="ECO:0000313" key="4">
    <source>
        <dbReference type="Proteomes" id="UP000283433"/>
    </source>
</evidence>
<proteinExistence type="predicted"/>
<dbReference type="InterPro" id="IPR025381">
    <property type="entry name" value="DUF4296"/>
</dbReference>
<feature type="domain" description="DUF4296" evidence="2">
    <location>
        <begin position="22"/>
        <end position="105"/>
    </location>
</feature>
<accession>A0A419S2Z8</accession>
<dbReference type="Pfam" id="PF14129">
    <property type="entry name" value="DUF4296"/>
    <property type="match status" value="1"/>
</dbReference>
<dbReference type="AlphaFoldDB" id="A0A419S2Z8"/>
<dbReference type="PROSITE" id="PS51257">
    <property type="entry name" value="PROKAR_LIPOPROTEIN"/>
    <property type="match status" value="1"/>
</dbReference>
<organism evidence="3 4">
    <name type="scientific">Pelobium manganitolerans</name>
    <dbReference type="NCBI Taxonomy" id="1842495"/>
    <lineage>
        <taxon>Bacteria</taxon>
        <taxon>Pseudomonadati</taxon>
        <taxon>Bacteroidota</taxon>
        <taxon>Sphingobacteriia</taxon>
        <taxon>Sphingobacteriales</taxon>
        <taxon>Sphingobacteriaceae</taxon>
        <taxon>Pelobium</taxon>
    </lineage>
</organism>
<comment type="caution">
    <text evidence="3">The sequence shown here is derived from an EMBL/GenBank/DDBJ whole genome shotgun (WGS) entry which is preliminary data.</text>
</comment>
<reference evidence="3 4" key="1">
    <citation type="submission" date="2016-07" db="EMBL/GenBank/DDBJ databases">
        <title>Genome of Pelobium manganitolerans.</title>
        <authorList>
            <person name="Wu S."/>
            <person name="Wang G."/>
        </authorList>
    </citation>
    <scope>NUCLEOTIDE SEQUENCE [LARGE SCALE GENOMIC DNA]</scope>
    <source>
        <strain evidence="3 4">YS-25</strain>
    </source>
</reference>